<gene>
    <name evidence="2" type="ORF">ACFQV2_13780</name>
</gene>
<keyword evidence="3" id="KW-1185">Reference proteome</keyword>
<reference evidence="3" key="1">
    <citation type="journal article" date="2019" name="Int. J. Syst. Evol. Microbiol.">
        <title>The Global Catalogue of Microorganisms (GCM) 10K type strain sequencing project: providing services to taxonomists for standard genome sequencing and annotation.</title>
        <authorList>
            <consortium name="The Broad Institute Genomics Platform"/>
            <consortium name="The Broad Institute Genome Sequencing Center for Infectious Disease"/>
            <person name="Wu L."/>
            <person name="Ma J."/>
        </authorList>
    </citation>
    <scope>NUCLEOTIDE SEQUENCE [LARGE SCALE GENOMIC DNA]</scope>
    <source>
        <strain evidence="3">JCM 17695</strain>
    </source>
</reference>
<feature type="compositionally biased region" description="Low complexity" evidence="1">
    <location>
        <begin position="86"/>
        <end position="108"/>
    </location>
</feature>
<organism evidence="2 3">
    <name type="scientific">Actinokineospora soli</name>
    <dbReference type="NCBI Taxonomy" id="1048753"/>
    <lineage>
        <taxon>Bacteria</taxon>
        <taxon>Bacillati</taxon>
        <taxon>Actinomycetota</taxon>
        <taxon>Actinomycetes</taxon>
        <taxon>Pseudonocardiales</taxon>
        <taxon>Pseudonocardiaceae</taxon>
        <taxon>Actinokineospora</taxon>
    </lineage>
</organism>
<dbReference type="Proteomes" id="UP001596512">
    <property type="component" value="Unassembled WGS sequence"/>
</dbReference>
<accession>A0ABW2TPH4</accession>
<feature type="region of interest" description="Disordered" evidence="1">
    <location>
        <begin position="85"/>
        <end position="108"/>
    </location>
</feature>
<evidence type="ECO:0000313" key="3">
    <source>
        <dbReference type="Proteomes" id="UP001596512"/>
    </source>
</evidence>
<evidence type="ECO:0008006" key="4">
    <source>
        <dbReference type="Google" id="ProtNLM"/>
    </source>
</evidence>
<evidence type="ECO:0000313" key="2">
    <source>
        <dbReference type="EMBL" id="MFC7614433.1"/>
    </source>
</evidence>
<protein>
    <recommendedName>
        <fullName evidence="4">Hsp20/alpha crystallin family protein</fullName>
    </recommendedName>
</protein>
<dbReference type="EMBL" id="JBHTEY010000004">
    <property type="protein sequence ID" value="MFC7614433.1"/>
    <property type="molecule type" value="Genomic_DNA"/>
</dbReference>
<evidence type="ECO:0000256" key="1">
    <source>
        <dbReference type="SAM" id="MobiDB-lite"/>
    </source>
</evidence>
<comment type="caution">
    <text evidence="2">The sequence shown here is derived from an EMBL/GenBank/DDBJ whole genome shotgun (WGS) entry which is preliminary data.</text>
</comment>
<sequence>MQKFDTPAPIAAVLAIPGGRVQFIAADRADTTVEVRPADPGKSRDVRAAEQTEVSFADGVLRVKAAKAKSQLLGPSGSVEVTVQLPAGSASRARRPAPNSAPSAASAT</sequence>
<proteinExistence type="predicted"/>
<name>A0ABW2TPH4_9PSEU</name>